<dbReference type="AlphaFoldDB" id="A0AAD9Z063"/>
<accession>A0AAD9Z063</accession>
<dbReference type="Proteomes" id="UP001276659">
    <property type="component" value="Unassembled WGS sequence"/>
</dbReference>
<comment type="caution">
    <text evidence="1">The sequence shown here is derived from an EMBL/GenBank/DDBJ whole genome shotgun (WGS) entry which is preliminary data.</text>
</comment>
<protein>
    <submittedName>
        <fullName evidence="1">Uncharacterized protein</fullName>
    </submittedName>
</protein>
<reference evidence="1" key="1">
    <citation type="submission" date="2022-11" db="EMBL/GenBank/DDBJ databases">
        <title>Chromosomal genome sequence assembly and mating type (MAT) locus characterization of the leprose asexual lichenized fungus Lepraria neglecta (Nyl.) Erichsen.</title>
        <authorList>
            <person name="Allen J.L."/>
            <person name="Pfeffer B."/>
        </authorList>
    </citation>
    <scope>NUCLEOTIDE SEQUENCE</scope>
    <source>
        <strain evidence="1">Allen 5258</strain>
    </source>
</reference>
<proteinExistence type="predicted"/>
<sequence>MARNTTPSGKDKPIASLAEEFRLDDSSSEGEENPPPVVEPLGGVCMSVAELGTAGLEAGDSEAAELAGAEVEAKALTSEGAKVPHDVQAAVLEL</sequence>
<evidence type="ECO:0000313" key="2">
    <source>
        <dbReference type="Proteomes" id="UP001276659"/>
    </source>
</evidence>
<dbReference type="EMBL" id="JASNWA010000011">
    <property type="protein sequence ID" value="KAK3167512.1"/>
    <property type="molecule type" value="Genomic_DNA"/>
</dbReference>
<keyword evidence="2" id="KW-1185">Reference proteome</keyword>
<name>A0AAD9Z063_9LECA</name>
<gene>
    <name evidence="1" type="ORF">OEA41_010639</name>
</gene>
<organism evidence="1 2">
    <name type="scientific">Lepraria neglecta</name>
    <dbReference type="NCBI Taxonomy" id="209136"/>
    <lineage>
        <taxon>Eukaryota</taxon>
        <taxon>Fungi</taxon>
        <taxon>Dikarya</taxon>
        <taxon>Ascomycota</taxon>
        <taxon>Pezizomycotina</taxon>
        <taxon>Lecanoromycetes</taxon>
        <taxon>OSLEUM clade</taxon>
        <taxon>Lecanoromycetidae</taxon>
        <taxon>Lecanorales</taxon>
        <taxon>Lecanorineae</taxon>
        <taxon>Stereocaulaceae</taxon>
        <taxon>Lepraria</taxon>
    </lineage>
</organism>
<evidence type="ECO:0000313" key="1">
    <source>
        <dbReference type="EMBL" id="KAK3167512.1"/>
    </source>
</evidence>